<dbReference type="EMBL" id="SAIY01000002">
    <property type="protein sequence ID" value="NGM12377.1"/>
    <property type="molecule type" value="Genomic_DNA"/>
</dbReference>
<comment type="caution">
    <text evidence="1">The sequence shown here is derived from an EMBL/GenBank/DDBJ whole genome shotgun (WGS) entry which is preliminary data.</text>
</comment>
<gene>
    <name evidence="1" type="ORF">ENC19_06685</name>
</gene>
<protein>
    <submittedName>
        <fullName evidence="1">DUF4238 domain-containing protein</fullName>
    </submittedName>
</protein>
<reference evidence="1 2" key="1">
    <citation type="submission" date="2020-02" db="EMBL/GenBank/DDBJ databases">
        <title>Draft Genome Sequence of Verrucosispora sp. Strain CWR15, Isolated from Gulf of Mexico Sponge.</title>
        <authorList>
            <person name="Kennedy S.J."/>
            <person name="Cella E."/>
            <person name="Azarian T."/>
            <person name="Baker B.J."/>
            <person name="Shaw L.N."/>
        </authorList>
    </citation>
    <scope>NUCLEOTIDE SEQUENCE [LARGE SCALE GENOMIC DNA]</scope>
    <source>
        <strain evidence="1 2">CWR15</strain>
    </source>
</reference>
<dbReference type="AlphaFoldDB" id="A0A6M1L284"/>
<name>A0A6M1L284_9ACTN</name>
<dbReference type="RefSeq" id="WP_164446256.1">
    <property type="nucleotide sequence ID" value="NZ_SAIY01000002.1"/>
</dbReference>
<dbReference type="InterPro" id="IPR025332">
    <property type="entry name" value="DUF4238"/>
</dbReference>
<organism evidence="1 2">
    <name type="scientific">Verrucosispora sioxanthis</name>
    <dbReference type="NCBI Taxonomy" id="2499994"/>
    <lineage>
        <taxon>Bacteria</taxon>
        <taxon>Bacillati</taxon>
        <taxon>Actinomycetota</taxon>
        <taxon>Actinomycetes</taxon>
        <taxon>Micromonosporales</taxon>
        <taxon>Micromonosporaceae</taxon>
        <taxon>Micromonospora</taxon>
    </lineage>
</organism>
<evidence type="ECO:0000313" key="1">
    <source>
        <dbReference type="EMBL" id="NGM12377.1"/>
    </source>
</evidence>
<evidence type="ECO:0000313" key="2">
    <source>
        <dbReference type="Proteomes" id="UP000478148"/>
    </source>
</evidence>
<sequence>MLSQPFPAGLGPEDFLRHMASLRAEMPARVRHQHVVSQVVLRRFGTADRNNGCELRAVALEFGRSKPRGVKGCGAIDDFVPTASASAERLWQQVENRLGDAIDAAEAGTVFGSAEHMDVIRDAVALHFMRSVHLLLAHYRAAAQVWDLLRRSVVTRAGDLLRAHFLDVTGVHAAGPWALGAAFDDLARQRIDELLDGLSFRSRVEQNVARMSDWLTTASLQLLWAPSPLYISDAPVVLAAAGRTRHGLAGGLGLGGTEEILMPLTSRLAVRLSADGAGYANIDDAEVDQLNVLQLANAYRYLYAAPSEPVDAFVAANRTAWTRPPQIDTAKDTVRQLLRTLPRLSRMGP</sequence>
<proteinExistence type="predicted"/>
<dbReference type="Pfam" id="PF14022">
    <property type="entry name" value="DUF4238"/>
    <property type="match status" value="1"/>
</dbReference>
<keyword evidence="2" id="KW-1185">Reference proteome</keyword>
<dbReference type="Proteomes" id="UP000478148">
    <property type="component" value="Unassembled WGS sequence"/>
</dbReference>
<accession>A0A6M1L284</accession>